<dbReference type="RefSeq" id="YP_009702165.1">
    <property type="nucleotide sequence ID" value="NC_044939.1"/>
</dbReference>
<reference evidence="1 2" key="1">
    <citation type="journal article" date="2012" name="J. Virol.">
        <title>Genomic Sequence of Heliothis virescens Ascovirus 3g Isolated from Spodoptera exigua.</title>
        <authorList>
            <person name="Huang G.H."/>
            <person name="Wang Y.S."/>
            <person name="Wang X."/>
            <person name="Garretson T.A."/>
            <person name="Dai L.Y."/>
            <person name="Zhang C.X."/>
            <person name="Cheng X.W."/>
        </authorList>
    </citation>
    <scope>NUCLEOTIDE SEQUENCE [LARGE SCALE GENOMIC DNA]</scope>
    <source>
        <strain evidence="1">5a</strain>
    </source>
</reference>
<proteinExistence type="predicted"/>
<dbReference type="KEGG" id="vg:41900965"/>
<organism evidence="1 2">
    <name type="scientific">Heliothis virescens ascovirus 3g</name>
    <dbReference type="NCBI Taxonomy" id="1246651"/>
    <lineage>
        <taxon>Viruses</taxon>
        <taxon>Varidnaviria</taxon>
        <taxon>Bamfordvirae</taxon>
        <taxon>Nucleocytoviricota</taxon>
        <taxon>Megaviricetes</taxon>
        <taxon>Pimascovirales</taxon>
        <taxon>Pimascovirales incertae sedis</taxon>
        <taxon>Ascoviridae</taxon>
        <taxon>Ascovirus</taxon>
        <taxon>Ascovirus hvav3a</taxon>
    </lineage>
</organism>
<dbReference type="GeneID" id="41900965"/>
<name>K4P9L9_9VIRU</name>
<evidence type="ECO:0000313" key="1">
    <source>
        <dbReference type="EMBL" id="AFV50424.1"/>
    </source>
</evidence>
<sequence>MDALLARNILNVNKFLIQEDIRSYKICFEDFLGENMQIALDLLYEDLVGDDLEQELDRVAGIDFNSKPWVDTLLHRFDQRLKLFLITVVEHEQFLYEHIVMHAKSLLGVLKFDDSDDTISINTVIVNDASGGHSKYVVLSDDNGNILPLPPSDSFVDEQETTVDGGEFVIEMHPHHTEDANLLRPELGYGALKNAPYRHRVRVTFGGYARVAARARPADGGPLKIN</sequence>
<evidence type="ECO:0000313" key="2">
    <source>
        <dbReference type="Proteomes" id="UP000232493"/>
    </source>
</evidence>
<protein>
    <submittedName>
        <fullName evidence="1">Uncharacterized protein</fullName>
    </submittedName>
</protein>
<dbReference type="EMBL" id="JX491653">
    <property type="protein sequence ID" value="AFV50424.1"/>
    <property type="molecule type" value="Genomic_DNA"/>
</dbReference>
<accession>K4P9L9</accession>
<dbReference type="Proteomes" id="UP000232493">
    <property type="component" value="Segment"/>
</dbReference>